<dbReference type="InterPro" id="IPR013324">
    <property type="entry name" value="RNA_pol_sigma_r3/r4-like"/>
</dbReference>
<dbReference type="KEGG" id="shg:Sph21_0151"/>
<evidence type="ECO:0000259" key="6">
    <source>
        <dbReference type="Pfam" id="PF04542"/>
    </source>
</evidence>
<dbReference type="OrthoDB" id="707678at2"/>
<dbReference type="SUPFAM" id="SSF88659">
    <property type="entry name" value="Sigma3 and sigma4 domains of RNA polymerase sigma factors"/>
    <property type="match status" value="1"/>
</dbReference>
<feature type="domain" description="RNA polymerase sigma factor 70 region 4 type 2" evidence="7">
    <location>
        <begin position="124"/>
        <end position="176"/>
    </location>
</feature>
<keyword evidence="2" id="KW-0805">Transcription regulation</keyword>
<dbReference type="eggNOG" id="COG1595">
    <property type="taxonomic scope" value="Bacteria"/>
</dbReference>
<dbReference type="InterPro" id="IPR014284">
    <property type="entry name" value="RNA_pol_sigma-70_dom"/>
</dbReference>
<dbReference type="Pfam" id="PF08281">
    <property type="entry name" value="Sigma70_r4_2"/>
    <property type="match status" value="1"/>
</dbReference>
<dbReference type="PANTHER" id="PTHR43133:SF8">
    <property type="entry name" value="RNA POLYMERASE SIGMA FACTOR HI_1459-RELATED"/>
    <property type="match status" value="1"/>
</dbReference>
<evidence type="ECO:0000313" key="8">
    <source>
        <dbReference type="EMBL" id="ADZ76738.1"/>
    </source>
</evidence>
<keyword evidence="4" id="KW-0238">DNA-binding</keyword>
<dbReference type="GO" id="GO:0006352">
    <property type="term" value="P:DNA-templated transcription initiation"/>
    <property type="evidence" value="ECO:0007669"/>
    <property type="project" value="InterPro"/>
</dbReference>
<dbReference type="HOGENOM" id="CLU_047691_4_1_10"/>
<organism evidence="8">
    <name type="scientific">Sphingobacterium sp. (strain 21)</name>
    <dbReference type="NCBI Taxonomy" id="743722"/>
    <lineage>
        <taxon>Bacteria</taxon>
        <taxon>Pseudomonadati</taxon>
        <taxon>Bacteroidota</taxon>
        <taxon>Sphingobacteriia</taxon>
        <taxon>Sphingobacteriales</taxon>
        <taxon>Sphingobacteriaceae</taxon>
        <taxon>Sphingobacterium</taxon>
    </lineage>
</organism>
<dbReference type="PANTHER" id="PTHR43133">
    <property type="entry name" value="RNA POLYMERASE ECF-TYPE SIGMA FACTO"/>
    <property type="match status" value="1"/>
</dbReference>
<evidence type="ECO:0000256" key="1">
    <source>
        <dbReference type="ARBA" id="ARBA00010641"/>
    </source>
</evidence>
<keyword evidence="5" id="KW-0804">Transcription</keyword>
<dbReference type="Gene3D" id="1.10.10.10">
    <property type="entry name" value="Winged helix-like DNA-binding domain superfamily/Winged helix DNA-binding domain"/>
    <property type="match status" value="1"/>
</dbReference>
<evidence type="ECO:0000256" key="4">
    <source>
        <dbReference type="ARBA" id="ARBA00023125"/>
    </source>
</evidence>
<dbReference type="InterPro" id="IPR039425">
    <property type="entry name" value="RNA_pol_sigma-70-like"/>
</dbReference>
<gene>
    <name evidence="8" type="ordered locus">Sph21_0151</name>
</gene>
<sequence>MGAKRRYNDVELFRQLVNRPDTALEAIYSRYGGLLATYLRNFIRNDDDLIKDVISEALVVVWKKREEAAGKKKPLEWMMRVAHNIALYRIREETRRGTETLDGDAGVADANRADSELEGRELDRLIRQAADTLTPKERLVFLQVKMDGMTNREVMERNGMAEQTVKNLLVRALKKIRRRLKGVLGIIFI</sequence>
<dbReference type="EMBL" id="CP002584">
    <property type="protein sequence ID" value="ADZ76738.1"/>
    <property type="molecule type" value="Genomic_DNA"/>
</dbReference>
<dbReference type="Gene3D" id="1.10.1740.10">
    <property type="match status" value="1"/>
</dbReference>
<evidence type="ECO:0000259" key="7">
    <source>
        <dbReference type="Pfam" id="PF08281"/>
    </source>
</evidence>
<protein>
    <submittedName>
        <fullName evidence="8">RNA polymerase, sigma-24 subunit, ECF subfamily</fullName>
    </submittedName>
</protein>
<dbReference type="GO" id="GO:0016987">
    <property type="term" value="F:sigma factor activity"/>
    <property type="evidence" value="ECO:0007669"/>
    <property type="project" value="UniProtKB-KW"/>
</dbReference>
<evidence type="ECO:0000256" key="2">
    <source>
        <dbReference type="ARBA" id="ARBA00023015"/>
    </source>
</evidence>
<dbReference type="STRING" id="743722.Sph21_0151"/>
<dbReference type="GO" id="GO:0003677">
    <property type="term" value="F:DNA binding"/>
    <property type="evidence" value="ECO:0007669"/>
    <property type="project" value="UniProtKB-KW"/>
</dbReference>
<dbReference type="Pfam" id="PF04542">
    <property type="entry name" value="Sigma70_r2"/>
    <property type="match status" value="1"/>
</dbReference>
<accession>F4CF45</accession>
<evidence type="ECO:0000256" key="5">
    <source>
        <dbReference type="ARBA" id="ARBA00023163"/>
    </source>
</evidence>
<dbReference type="NCBIfam" id="TIGR02937">
    <property type="entry name" value="sigma70-ECF"/>
    <property type="match status" value="1"/>
</dbReference>
<dbReference type="InterPro" id="IPR013325">
    <property type="entry name" value="RNA_pol_sigma_r2"/>
</dbReference>
<name>F4CF45_SPHS2</name>
<feature type="domain" description="RNA polymerase sigma-70 region 2" evidence="6">
    <location>
        <begin position="27"/>
        <end position="96"/>
    </location>
</feature>
<evidence type="ECO:0000256" key="3">
    <source>
        <dbReference type="ARBA" id="ARBA00023082"/>
    </source>
</evidence>
<dbReference type="SUPFAM" id="SSF88946">
    <property type="entry name" value="Sigma2 domain of RNA polymerase sigma factors"/>
    <property type="match status" value="1"/>
</dbReference>
<comment type="similarity">
    <text evidence="1">Belongs to the sigma-70 factor family. ECF subfamily.</text>
</comment>
<dbReference type="InterPro" id="IPR013249">
    <property type="entry name" value="RNA_pol_sigma70_r4_t2"/>
</dbReference>
<dbReference type="InterPro" id="IPR007627">
    <property type="entry name" value="RNA_pol_sigma70_r2"/>
</dbReference>
<reference evidence="8" key="1">
    <citation type="submission" date="2011-03" db="EMBL/GenBank/DDBJ databases">
        <title>Complete sequence of Sphingobacterium sp. 21.</title>
        <authorList>
            <consortium name="US DOE Joint Genome Institute"/>
            <person name="Lucas S."/>
            <person name="Copeland A."/>
            <person name="Lapidus A."/>
            <person name="Cheng J.-F."/>
            <person name="Goodwin L."/>
            <person name="Pitluck S."/>
            <person name="Davenport K."/>
            <person name="Detter J.C."/>
            <person name="Han C."/>
            <person name="Tapia R."/>
            <person name="Land M."/>
            <person name="Hauser L."/>
            <person name="Kyrpides N."/>
            <person name="Ivanova N."/>
            <person name="Ovchinnikova G."/>
            <person name="Pagani I."/>
            <person name="Siebers A.K."/>
            <person name="Allgaier M."/>
            <person name="Thelen M.P."/>
            <person name="Hugenholtz P."/>
            <person name="Woyke T."/>
        </authorList>
    </citation>
    <scope>NUCLEOTIDE SEQUENCE</scope>
    <source>
        <strain evidence="8">21</strain>
    </source>
</reference>
<dbReference type="PATRIC" id="fig|743722.3.peg.158"/>
<keyword evidence="3" id="KW-0731">Sigma factor</keyword>
<dbReference type="InterPro" id="IPR036388">
    <property type="entry name" value="WH-like_DNA-bd_sf"/>
</dbReference>
<dbReference type="AlphaFoldDB" id="F4CF45"/>
<proteinExistence type="inferred from homology"/>